<keyword evidence="2" id="KW-0812">Transmembrane</keyword>
<keyword evidence="2" id="KW-1133">Transmembrane helix</keyword>
<proteinExistence type="predicted"/>
<reference evidence="3 4" key="1">
    <citation type="submission" date="2013-03" db="EMBL/GenBank/DDBJ databases">
        <title>The Genome Sequence of Phialophora europaea CBS 101466.</title>
        <authorList>
            <consortium name="The Broad Institute Genomics Platform"/>
            <person name="Cuomo C."/>
            <person name="de Hoog S."/>
            <person name="Gorbushina A."/>
            <person name="Walker B."/>
            <person name="Young S.K."/>
            <person name="Zeng Q."/>
            <person name="Gargeya S."/>
            <person name="Fitzgerald M."/>
            <person name="Haas B."/>
            <person name="Abouelleil A."/>
            <person name="Allen A.W."/>
            <person name="Alvarado L."/>
            <person name="Arachchi H.M."/>
            <person name="Berlin A.M."/>
            <person name="Chapman S.B."/>
            <person name="Gainer-Dewar J."/>
            <person name="Goldberg J."/>
            <person name="Griggs A."/>
            <person name="Gujja S."/>
            <person name="Hansen M."/>
            <person name="Howarth C."/>
            <person name="Imamovic A."/>
            <person name="Ireland A."/>
            <person name="Larimer J."/>
            <person name="McCowan C."/>
            <person name="Murphy C."/>
            <person name="Pearson M."/>
            <person name="Poon T.W."/>
            <person name="Priest M."/>
            <person name="Roberts A."/>
            <person name="Saif S."/>
            <person name="Shea T."/>
            <person name="Sisk P."/>
            <person name="Sykes S."/>
            <person name="Wortman J."/>
            <person name="Nusbaum C."/>
            <person name="Birren B."/>
        </authorList>
    </citation>
    <scope>NUCLEOTIDE SEQUENCE [LARGE SCALE GENOMIC DNA]</scope>
    <source>
        <strain evidence="3 4">CBS 101466</strain>
    </source>
</reference>
<evidence type="ECO:0000256" key="2">
    <source>
        <dbReference type="SAM" id="Phobius"/>
    </source>
</evidence>
<keyword evidence="2" id="KW-0472">Membrane</keyword>
<sequence length="230" mass="24618">MSEATSTISESLWSASEPPSETISSTTAPDEPSRTTSTSPSIESASSSFLPIDGDELLASILPSPSTSSRIKKSSLAGVVVGAIAIVDLATLALIWRYKKRHAQRISAVSTTAGPHPDAIDESLPNETTDATAQLESPASSESRWLTWKHRLPFGRGDTKQYSSPNMVSSYLSPSGGPAWEKDGQELHELPANECRTYAEISRRRGEYSTMSGEYSDGKMGMATVGRCAM</sequence>
<dbReference type="RefSeq" id="XP_008718732.1">
    <property type="nucleotide sequence ID" value="XM_008720510.1"/>
</dbReference>
<accession>W2RU47</accession>
<dbReference type="Proteomes" id="UP000030752">
    <property type="component" value="Unassembled WGS sequence"/>
</dbReference>
<dbReference type="InParanoid" id="W2RU47"/>
<feature type="transmembrane region" description="Helical" evidence="2">
    <location>
        <begin position="76"/>
        <end position="96"/>
    </location>
</feature>
<dbReference type="GeneID" id="19973513"/>
<feature type="compositionally biased region" description="Low complexity" evidence="1">
    <location>
        <begin position="14"/>
        <end position="48"/>
    </location>
</feature>
<dbReference type="AlphaFoldDB" id="W2RU47"/>
<feature type="compositionally biased region" description="Polar residues" evidence="1">
    <location>
        <begin position="1"/>
        <end position="13"/>
    </location>
</feature>
<evidence type="ECO:0000313" key="3">
    <source>
        <dbReference type="EMBL" id="ETN39947.1"/>
    </source>
</evidence>
<feature type="region of interest" description="Disordered" evidence="1">
    <location>
        <begin position="1"/>
        <end position="48"/>
    </location>
</feature>
<dbReference type="VEuPathDB" id="FungiDB:HMPREF1541_06174"/>
<gene>
    <name evidence="3" type="ORF">HMPREF1541_06174</name>
</gene>
<organism evidence="3 4">
    <name type="scientific">Cyphellophora europaea (strain CBS 101466)</name>
    <name type="common">Phialophora europaea</name>
    <dbReference type="NCBI Taxonomy" id="1220924"/>
    <lineage>
        <taxon>Eukaryota</taxon>
        <taxon>Fungi</taxon>
        <taxon>Dikarya</taxon>
        <taxon>Ascomycota</taxon>
        <taxon>Pezizomycotina</taxon>
        <taxon>Eurotiomycetes</taxon>
        <taxon>Chaetothyriomycetidae</taxon>
        <taxon>Chaetothyriales</taxon>
        <taxon>Cyphellophoraceae</taxon>
        <taxon>Cyphellophora</taxon>
    </lineage>
</organism>
<dbReference type="EMBL" id="KB822721">
    <property type="protein sequence ID" value="ETN39947.1"/>
    <property type="molecule type" value="Genomic_DNA"/>
</dbReference>
<keyword evidence="4" id="KW-1185">Reference proteome</keyword>
<evidence type="ECO:0000256" key="1">
    <source>
        <dbReference type="SAM" id="MobiDB-lite"/>
    </source>
</evidence>
<protein>
    <submittedName>
        <fullName evidence="3">Uncharacterized protein</fullName>
    </submittedName>
</protein>
<dbReference type="HOGENOM" id="CLU_1204719_0_0_1"/>
<name>W2RU47_CYPE1</name>
<evidence type="ECO:0000313" key="4">
    <source>
        <dbReference type="Proteomes" id="UP000030752"/>
    </source>
</evidence>